<dbReference type="AlphaFoldDB" id="A0A151NHW0"/>
<name>A0A151NHW0_ALLMI</name>
<evidence type="ECO:0000313" key="1">
    <source>
        <dbReference type="EMBL" id="KYO36340.1"/>
    </source>
</evidence>
<dbReference type="Proteomes" id="UP000050525">
    <property type="component" value="Unassembled WGS sequence"/>
</dbReference>
<evidence type="ECO:0000313" key="2">
    <source>
        <dbReference type="Proteomes" id="UP000050525"/>
    </source>
</evidence>
<reference evidence="1 2" key="1">
    <citation type="journal article" date="2012" name="Genome Biol.">
        <title>Sequencing three crocodilian genomes to illuminate the evolution of archosaurs and amniotes.</title>
        <authorList>
            <person name="St John J.A."/>
            <person name="Braun E.L."/>
            <person name="Isberg S.R."/>
            <person name="Miles L.G."/>
            <person name="Chong A.Y."/>
            <person name="Gongora J."/>
            <person name="Dalzell P."/>
            <person name="Moran C."/>
            <person name="Bed'hom B."/>
            <person name="Abzhanov A."/>
            <person name="Burgess S.C."/>
            <person name="Cooksey A.M."/>
            <person name="Castoe T.A."/>
            <person name="Crawford N.G."/>
            <person name="Densmore L.D."/>
            <person name="Drew J.C."/>
            <person name="Edwards S.V."/>
            <person name="Faircloth B.C."/>
            <person name="Fujita M.K."/>
            <person name="Greenwold M.J."/>
            <person name="Hoffmann F.G."/>
            <person name="Howard J.M."/>
            <person name="Iguchi T."/>
            <person name="Janes D.E."/>
            <person name="Khan S.Y."/>
            <person name="Kohno S."/>
            <person name="de Koning A.J."/>
            <person name="Lance S.L."/>
            <person name="McCarthy F.M."/>
            <person name="McCormack J.E."/>
            <person name="Merchant M.E."/>
            <person name="Peterson D.G."/>
            <person name="Pollock D.D."/>
            <person name="Pourmand N."/>
            <person name="Raney B.J."/>
            <person name="Roessler K.A."/>
            <person name="Sanford J.R."/>
            <person name="Sawyer R.H."/>
            <person name="Schmidt C.J."/>
            <person name="Triplett E.W."/>
            <person name="Tuberville T.D."/>
            <person name="Venegas-Anaya M."/>
            <person name="Howard J.T."/>
            <person name="Jarvis E.D."/>
            <person name="Guillette L.J.Jr."/>
            <person name="Glenn T.C."/>
            <person name="Green R.E."/>
            <person name="Ray D.A."/>
        </authorList>
    </citation>
    <scope>NUCLEOTIDE SEQUENCE [LARGE SCALE GENOMIC DNA]</scope>
    <source>
        <strain evidence="1">KSC_2009_1</strain>
    </source>
</reference>
<protein>
    <submittedName>
        <fullName evidence="1">Uncharacterized protein</fullName>
    </submittedName>
</protein>
<sequence length="69" mass="7602">MKPISFRGAVDWHGFWPAASLSPVISGSLAGTKRSSQRHIRGIAETAEALLGCLITDRQWRLLPEELSK</sequence>
<proteinExistence type="predicted"/>
<accession>A0A151NHW0</accession>
<dbReference type="EMBL" id="AKHW03002956">
    <property type="protein sequence ID" value="KYO36340.1"/>
    <property type="molecule type" value="Genomic_DNA"/>
</dbReference>
<comment type="caution">
    <text evidence="1">The sequence shown here is derived from an EMBL/GenBank/DDBJ whole genome shotgun (WGS) entry which is preliminary data.</text>
</comment>
<organism evidence="1 2">
    <name type="scientific">Alligator mississippiensis</name>
    <name type="common">American alligator</name>
    <dbReference type="NCBI Taxonomy" id="8496"/>
    <lineage>
        <taxon>Eukaryota</taxon>
        <taxon>Metazoa</taxon>
        <taxon>Chordata</taxon>
        <taxon>Craniata</taxon>
        <taxon>Vertebrata</taxon>
        <taxon>Euteleostomi</taxon>
        <taxon>Archelosauria</taxon>
        <taxon>Archosauria</taxon>
        <taxon>Crocodylia</taxon>
        <taxon>Alligatoridae</taxon>
        <taxon>Alligatorinae</taxon>
        <taxon>Alligator</taxon>
    </lineage>
</organism>
<gene>
    <name evidence="1" type="ORF">Y1Q_0024099</name>
</gene>
<keyword evidence="2" id="KW-1185">Reference proteome</keyword>